<organism evidence="5 6">
    <name type="scientific">Owenia fusiformis</name>
    <name type="common">Polychaete worm</name>
    <dbReference type="NCBI Taxonomy" id="6347"/>
    <lineage>
        <taxon>Eukaryota</taxon>
        <taxon>Metazoa</taxon>
        <taxon>Spiralia</taxon>
        <taxon>Lophotrochozoa</taxon>
        <taxon>Annelida</taxon>
        <taxon>Polychaeta</taxon>
        <taxon>Sedentaria</taxon>
        <taxon>Canalipalpata</taxon>
        <taxon>Sabellida</taxon>
        <taxon>Oweniida</taxon>
        <taxon>Oweniidae</taxon>
        <taxon>Owenia</taxon>
    </lineage>
</organism>
<evidence type="ECO:0000256" key="3">
    <source>
        <dbReference type="ARBA" id="ARBA00022777"/>
    </source>
</evidence>
<gene>
    <name evidence="5" type="ORF">OFUS_LOCUS23286</name>
</gene>
<protein>
    <submittedName>
        <fullName evidence="5">Uncharacterized protein</fullName>
    </submittedName>
</protein>
<keyword evidence="6" id="KW-1185">Reference proteome</keyword>
<evidence type="ECO:0000256" key="2">
    <source>
        <dbReference type="ARBA" id="ARBA00022741"/>
    </source>
</evidence>
<keyword evidence="4" id="KW-0067">ATP-binding</keyword>
<dbReference type="Proteomes" id="UP000749559">
    <property type="component" value="Unassembled WGS sequence"/>
</dbReference>
<comment type="caution">
    <text evidence="5">The sequence shown here is derived from an EMBL/GenBank/DDBJ whole genome shotgun (WGS) entry which is preliminary data.</text>
</comment>
<reference evidence="5" key="1">
    <citation type="submission" date="2022-03" db="EMBL/GenBank/DDBJ databases">
        <authorList>
            <person name="Martin C."/>
        </authorList>
    </citation>
    <scope>NUCLEOTIDE SEQUENCE</scope>
</reference>
<evidence type="ECO:0000313" key="5">
    <source>
        <dbReference type="EMBL" id="CAH1799253.1"/>
    </source>
</evidence>
<dbReference type="InterPro" id="IPR011009">
    <property type="entry name" value="Kinase-like_dom_sf"/>
</dbReference>
<dbReference type="GO" id="GO:0005776">
    <property type="term" value="C:autophagosome"/>
    <property type="evidence" value="ECO:0007669"/>
    <property type="project" value="TreeGrafter"/>
</dbReference>
<dbReference type="InterPro" id="IPR045269">
    <property type="entry name" value="Atg1-like"/>
</dbReference>
<name>A0A8J1TBW7_OWEFU</name>
<dbReference type="GO" id="GO:0010506">
    <property type="term" value="P:regulation of autophagy"/>
    <property type="evidence" value="ECO:0007669"/>
    <property type="project" value="InterPro"/>
</dbReference>
<dbReference type="GO" id="GO:0000045">
    <property type="term" value="P:autophagosome assembly"/>
    <property type="evidence" value="ECO:0007669"/>
    <property type="project" value="TreeGrafter"/>
</dbReference>
<dbReference type="GO" id="GO:0005829">
    <property type="term" value="C:cytosol"/>
    <property type="evidence" value="ECO:0007669"/>
    <property type="project" value="TreeGrafter"/>
</dbReference>
<keyword evidence="2" id="KW-0547">Nucleotide-binding</keyword>
<dbReference type="GO" id="GO:0016020">
    <property type="term" value="C:membrane"/>
    <property type="evidence" value="ECO:0007669"/>
    <property type="project" value="TreeGrafter"/>
</dbReference>
<accession>A0A8J1TBW7</accession>
<dbReference type="PANTHER" id="PTHR24348:SF22">
    <property type="entry name" value="NON-SPECIFIC SERINE_THREONINE PROTEIN KINASE"/>
    <property type="match status" value="1"/>
</dbReference>
<evidence type="ECO:0000256" key="4">
    <source>
        <dbReference type="ARBA" id="ARBA00022840"/>
    </source>
</evidence>
<keyword evidence="1" id="KW-0808">Transferase</keyword>
<dbReference type="AlphaFoldDB" id="A0A8J1TBW7"/>
<dbReference type="EMBL" id="CAIIXF020000011">
    <property type="protein sequence ID" value="CAH1799253.1"/>
    <property type="molecule type" value="Genomic_DNA"/>
</dbReference>
<sequence length="123" mass="13973">RGCHTGGESVAVKEVQFTAKGIDPNEETKLLQNLGDHNNLVKLFDFFTIETSVWIVMEYCDKGDLLQYFKKNKGNIDVALKVDFMYQMSLGVAHLHDARLVHRDLKPGNILLKTKDNKLVIKV</sequence>
<dbReference type="GO" id="GO:0000407">
    <property type="term" value="C:phagophore assembly site"/>
    <property type="evidence" value="ECO:0007669"/>
    <property type="project" value="TreeGrafter"/>
</dbReference>
<dbReference type="PROSITE" id="PS50011">
    <property type="entry name" value="PROTEIN_KINASE_DOM"/>
    <property type="match status" value="1"/>
</dbReference>
<keyword evidence="3" id="KW-0418">Kinase</keyword>
<feature type="non-terminal residue" evidence="5">
    <location>
        <position position="123"/>
    </location>
</feature>
<dbReference type="InterPro" id="IPR008271">
    <property type="entry name" value="Ser/Thr_kinase_AS"/>
</dbReference>
<evidence type="ECO:0000313" key="6">
    <source>
        <dbReference type="Proteomes" id="UP000749559"/>
    </source>
</evidence>
<dbReference type="GO" id="GO:0004674">
    <property type="term" value="F:protein serine/threonine kinase activity"/>
    <property type="evidence" value="ECO:0007669"/>
    <property type="project" value="InterPro"/>
</dbReference>
<dbReference type="OrthoDB" id="10057425at2759"/>
<dbReference type="PROSITE" id="PS00108">
    <property type="entry name" value="PROTEIN_KINASE_ST"/>
    <property type="match status" value="1"/>
</dbReference>
<dbReference type="SMART" id="SM00220">
    <property type="entry name" value="S_TKc"/>
    <property type="match status" value="1"/>
</dbReference>
<dbReference type="InterPro" id="IPR000719">
    <property type="entry name" value="Prot_kinase_dom"/>
</dbReference>
<proteinExistence type="predicted"/>
<dbReference type="SUPFAM" id="SSF56112">
    <property type="entry name" value="Protein kinase-like (PK-like)"/>
    <property type="match status" value="1"/>
</dbReference>
<dbReference type="Gene3D" id="1.10.510.10">
    <property type="entry name" value="Transferase(Phosphotransferase) domain 1"/>
    <property type="match status" value="1"/>
</dbReference>
<dbReference type="CDD" id="cd00180">
    <property type="entry name" value="PKc"/>
    <property type="match status" value="1"/>
</dbReference>
<dbReference type="PANTHER" id="PTHR24348">
    <property type="entry name" value="SERINE/THREONINE-PROTEIN KINASE UNC-51-RELATED"/>
    <property type="match status" value="1"/>
</dbReference>
<dbReference type="GO" id="GO:0005524">
    <property type="term" value="F:ATP binding"/>
    <property type="evidence" value="ECO:0007669"/>
    <property type="project" value="UniProtKB-KW"/>
</dbReference>
<dbReference type="Pfam" id="PF00069">
    <property type="entry name" value="Pkinase"/>
    <property type="match status" value="1"/>
</dbReference>
<evidence type="ECO:0000256" key="1">
    <source>
        <dbReference type="ARBA" id="ARBA00022679"/>
    </source>
</evidence>
<feature type="non-terminal residue" evidence="5">
    <location>
        <position position="1"/>
    </location>
</feature>